<dbReference type="EMBL" id="JAOZFC020000001">
    <property type="protein sequence ID" value="MDF9298751.1"/>
    <property type="molecule type" value="Genomic_DNA"/>
</dbReference>
<proteinExistence type="predicted"/>
<organism evidence="2 3">
    <name type="scientific">Weissella fermenti</name>
    <dbReference type="NCBI Taxonomy" id="2987699"/>
    <lineage>
        <taxon>Bacteria</taxon>
        <taxon>Bacillati</taxon>
        <taxon>Bacillota</taxon>
        <taxon>Bacilli</taxon>
        <taxon>Lactobacillales</taxon>
        <taxon>Lactobacillaceae</taxon>
        <taxon>Weissella</taxon>
    </lineage>
</organism>
<feature type="domain" description="ASCH" evidence="1">
    <location>
        <begin position="5"/>
        <end position="99"/>
    </location>
</feature>
<gene>
    <name evidence="2" type="ORF">OIT47_000175</name>
</gene>
<reference evidence="2" key="1">
    <citation type="submission" date="2023-03" db="EMBL/GenBank/DDBJ databases">
        <title>Comparative genomics of Weissella fermenti BK2, and weissella type species.</title>
        <authorList>
            <person name="Lee J.K."/>
            <person name="Baek J.H."/>
            <person name="Kim J.M."/>
            <person name="Choi D.G."/>
            <person name="Jeon C.O."/>
        </authorList>
    </citation>
    <scope>NUCLEOTIDE SEQUENCE</scope>
    <source>
        <strain evidence="2">BK2</strain>
    </source>
</reference>
<dbReference type="SMART" id="SM01022">
    <property type="entry name" value="ASCH"/>
    <property type="match status" value="1"/>
</dbReference>
<protein>
    <submittedName>
        <fullName evidence="2">ASCH domain-containing protein</fullName>
    </submittedName>
</protein>
<dbReference type="Gene3D" id="2.30.130.30">
    <property type="entry name" value="Hypothetical protein"/>
    <property type="match status" value="1"/>
</dbReference>
<dbReference type="RefSeq" id="WP_199404583.1">
    <property type="nucleotide sequence ID" value="NZ_JAOZFC020000001.1"/>
</dbReference>
<dbReference type="InterPro" id="IPR007374">
    <property type="entry name" value="ASCH_domain"/>
</dbReference>
<dbReference type="SUPFAM" id="SSF88697">
    <property type="entry name" value="PUA domain-like"/>
    <property type="match status" value="1"/>
</dbReference>
<dbReference type="Pfam" id="PF04266">
    <property type="entry name" value="ASCH"/>
    <property type="match status" value="1"/>
</dbReference>
<name>A0ABT6D0B6_9LACO</name>
<comment type="caution">
    <text evidence="2">The sequence shown here is derived from an EMBL/GenBank/DDBJ whole genome shotgun (WGS) entry which is preliminary data.</text>
</comment>
<evidence type="ECO:0000313" key="2">
    <source>
        <dbReference type="EMBL" id="MDF9298751.1"/>
    </source>
</evidence>
<dbReference type="InterPro" id="IPR015947">
    <property type="entry name" value="PUA-like_sf"/>
</dbReference>
<evidence type="ECO:0000313" key="3">
    <source>
        <dbReference type="Proteomes" id="UP001146336"/>
    </source>
</evidence>
<dbReference type="Proteomes" id="UP001146336">
    <property type="component" value="Unassembled WGS sequence"/>
</dbReference>
<accession>A0ABT6D0B6</accession>
<evidence type="ECO:0000259" key="1">
    <source>
        <dbReference type="SMART" id="SM01022"/>
    </source>
</evidence>
<sequence>MDALLSIKPEFVNEIRLGKKKYEFRKRIFKKPNVEKVIIYESSPVSKIVGEFAITKILEEKPDVLWEKTKNHSGITKRFFDQYFHGKETAIAIEFEKFEEYSEPKTLNQLGLKSAPQSFVYIEK</sequence>
<keyword evidence="3" id="KW-1185">Reference proteome</keyword>